<evidence type="ECO:0000313" key="1">
    <source>
        <dbReference type="EMBL" id="GJT36324.1"/>
    </source>
</evidence>
<evidence type="ECO:0000313" key="2">
    <source>
        <dbReference type="Proteomes" id="UP001151760"/>
    </source>
</evidence>
<sequence length="117" mass="12355">MSLSLSAFFSSSLSSETMIGSSVGESGVNKADLVSFKISNKSSSFTFREMSSALDSLFAPEVVWVVFHPSPADLVLFTRTIKLDPARADIPGSALAVKSAKASCPDADSECKIKEAD</sequence>
<dbReference type="EMBL" id="BQNB010015126">
    <property type="protein sequence ID" value="GJT36324.1"/>
    <property type="molecule type" value="Genomic_DNA"/>
</dbReference>
<proteinExistence type="predicted"/>
<protein>
    <submittedName>
        <fullName evidence="1">Uncharacterized protein</fullName>
    </submittedName>
</protein>
<dbReference type="Proteomes" id="UP001151760">
    <property type="component" value="Unassembled WGS sequence"/>
</dbReference>
<organism evidence="1 2">
    <name type="scientific">Tanacetum coccineum</name>
    <dbReference type="NCBI Taxonomy" id="301880"/>
    <lineage>
        <taxon>Eukaryota</taxon>
        <taxon>Viridiplantae</taxon>
        <taxon>Streptophyta</taxon>
        <taxon>Embryophyta</taxon>
        <taxon>Tracheophyta</taxon>
        <taxon>Spermatophyta</taxon>
        <taxon>Magnoliopsida</taxon>
        <taxon>eudicotyledons</taxon>
        <taxon>Gunneridae</taxon>
        <taxon>Pentapetalae</taxon>
        <taxon>asterids</taxon>
        <taxon>campanulids</taxon>
        <taxon>Asterales</taxon>
        <taxon>Asteraceae</taxon>
        <taxon>Asteroideae</taxon>
        <taxon>Anthemideae</taxon>
        <taxon>Anthemidinae</taxon>
        <taxon>Tanacetum</taxon>
    </lineage>
</organism>
<reference evidence="1" key="2">
    <citation type="submission" date="2022-01" db="EMBL/GenBank/DDBJ databases">
        <authorList>
            <person name="Yamashiro T."/>
            <person name="Shiraishi A."/>
            <person name="Satake H."/>
            <person name="Nakayama K."/>
        </authorList>
    </citation>
    <scope>NUCLEOTIDE SEQUENCE</scope>
</reference>
<reference evidence="1" key="1">
    <citation type="journal article" date="2022" name="Int. J. Mol. Sci.">
        <title>Draft Genome of Tanacetum Coccineum: Genomic Comparison of Closely Related Tanacetum-Family Plants.</title>
        <authorList>
            <person name="Yamashiro T."/>
            <person name="Shiraishi A."/>
            <person name="Nakayama K."/>
            <person name="Satake H."/>
        </authorList>
    </citation>
    <scope>NUCLEOTIDE SEQUENCE</scope>
</reference>
<comment type="caution">
    <text evidence="1">The sequence shown here is derived from an EMBL/GenBank/DDBJ whole genome shotgun (WGS) entry which is preliminary data.</text>
</comment>
<gene>
    <name evidence="1" type="ORF">Tco_0926743</name>
</gene>
<name>A0ABQ5DHM5_9ASTR</name>
<accession>A0ABQ5DHM5</accession>
<keyword evidence="2" id="KW-1185">Reference proteome</keyword>